<keyword evidence="1" id="KW-1133">Transmembrane helix</keyword>
<reference evidence="2 3" key="1">
    <citation type="submission" date="2019-04" db="EMBL/GenBank/DDBJ databases">
        <title>Pedobacter sp. AR-2-6 sp. nov., isolated from Arctic soil.</title>
        <authorList>
            <person name="Dahal R.H."/>
            <person name="Kim D.-U."/>
        </authorList>
    </citation>
    <scope>NUCLEOTIDE SEQUENCE [LARGE SCALE GENOMIC DNA]</scope>
    <source>
        <strain evidence="2 3">AR-2-6</strain>
    </source>
</reference>
<feature type="transmembrane region" description="Helical" evidence="1">
    <location>
        <begin position="375"/>
        <end position="395"/>
    </location>
</feature>
<dbReference type="InterPro" id="IPR025291">
    <property type="entry name" value="DUF4153"/>
</dbReference>
<name>A0A4U1C2N7_9SPHI</name>
<gene>
    <name evidence="2" type="ORF">FA045_11065</name>
</gene>
<dbReference type="RefSeq" id="WP_136877138.1">
    <property type="nucleotide sequence ID" value="NZ_SWBO01000005.1"/>
</dbReference>
<feature type="transmembrane region" description="Helical" evidence="1">
    <location>
        <begin position="57"/>
        <end position="88"/>
    </location>
</feature>
<protein>
    <submittedName>
        <fullName evidence="2">DUF4173 domain-containing protein</fullName>
    </submittedName>
</protein>
<feature type="transmembrane region" description="Helical" evidence="1">
    <location>
        <begin position="191"/>
        <end position="211"/>
    </location>
</feature>
<evidence type="ECO:0000256" key="1">
    <source>
        <dbReference type="SAM" id="Phobius"/>
    </source>
</evidence>
<feature type="transmembrane region" description="Helical" evidence="1">
    <location>
        <begin position="311"/>
        <end position="334"/>
    </location>
</feature>
<dbReference type="EMBL" id="SWBO01000005">
    <property type="protein sequence ID" value="TKB99974.1"/>
    <property type="molecule type" value="Genomic_DNA"/>
</dbReference>
<dbReference type="Pfam" id="PF13687">
    <property type="entry name" value="DUF4153"/>
    <property type="match status" value="1"/>
</dbReference>
<dbReference type="Proteomes" id="UP000310477">
    <property type="component" value="Unassembled WGS sequence"/>
</dbReference>
<evidence type="ECO:0000313" key="3">
    <source>
        <dbReference type="Proteomes" id="UP000310477"/>
    </source>
</evidence>
<organism evidence="2 3">
    <name type="scientific">Pedobacter cryotolerans</name>
    <dbReference type="NCBI Taxonomy" id="2571270"/>
    <lineage>
        <taxon>Bacteria</taxon>
        <taxon>Pseudomonadati</taxon>
        <taxon>Bacteroidota</taxon>
        <taxon>Sphingobacteriia</taxon>
        <taxon>Sphingobacteriales</taxon>
        <taxon>Sphingobacteriaceae</taxon>
        <taxon>Pedobacter</taxon>
    </lineage>
</organism>
<proteinExistence type="predicted"/>
<feature type="transmembrane region" description="Helical" evidence="1">
    <location>
        <begin position="7"/>
        <end position="23"/>
    </location>
</feature>
<dbReference type="OrthoDB" id="627992at2"/>
<evidence type="ECO:0000313" key="2">
    <source>
        <dbReference type="EMBL" id="TKB99974.1"/>
    </source>
</evidence>
<keyword evidence="3" id="KW-1185">Reference proteome</keyword>
<sequence>MKKPIDLQLLAIFGGGLLFNFLFWNEGLGLNLLLHSLFILIVLFLEKTHRTNKKTIAIAISHLIAAILVVINHSVLNIFGYYITLIVFVGYTHAPKIKSVFAALLAGFLQIASSPINFVKKLINAKIGNFSVKPILRPIKYIIIPIIVVIFFSIIYSIANPVFAKYGELFITNISNFVSNVFTFIFGDLSFARFLHIILGILFTAGMLLAFKETTLEKIDAEAPDNLLRKRKSKFSTSYIQELKSIFLGSIIQKKMALKTEYIIGIISFMALNLLLLTLNIIDFNTLWLGNISSFDDTYLSTQLHEGANSLIFSILMAMLVILFFFSGNLNFFSRNKTLKILAYAWIVQNTFLIFSVLIRDYHYINLSGLTHKRIGVLVFLTLCVIGLFTVYIKVAKKKTLYYLLKVNGLTWYILLIVFGIINWDALIVNYNINSRKQIALDVKHLMEMSDKTLPLIDKNRMLLNKYAAKTDDYDVTLTEVESAVATIDTPTTAQLPEPPIDSAKLKRELAQQRIKSFNEDLDLRIERFKEEQERLSWLSWNFRDWQTKEYFKKED</sequence>
<feature type="transmembrane region" description="Helical" evidence="1">
    <location>
        <begin position="407"/>
        <end position="429"/>
    </location>
</feature>
<feature type="transmembrane region" description="Helical" evidence="1">
    <location>
        <begin position="341"/>
        <end position="359"/>
    </location>
</feature>
<keyword evidence="1" id="KW-0472">Membrane</keyword>
<feature type="transmembrane region" description="Helical" evidence="1">
    <location>
        <begin position="29"/>
        <end position="45"/>
    </location>
</feature>
<feature type="transmembrane region" description="Helical" evidence="1">
    <location>
        <begin position="262"/>
        <end position="282"/>
    </location>
</feature>
<feature type="transmembrane region" description="Helical" evidence="1">
    <location>
        <begin position="100"/>
        <end position="119"/>
    </location>
</feature>
<comment type="caution">
    <text evidence="2">The sequence shown here is derived from an EMBL/GenBank/DDBJ whole genome shotgun (WGS) entry which is preliminary data.</text>
</comment>
<dbReference type="AlphaFoldDB" id="A0A4U1C2N7"/>
<keyword evidence="1" id="KW-0812">Transmembrane</keyword>
<accession>A0A4U1C2N7</accession>
<feature type="transmembrane region" description="Helical" evidence="1">
    <location>
        <begin position="139"/>
        <end position="159"/>
    </location>
</feature>